<dbReference type="SUPFAM" id="SSF52540">
    <property type="entry name" value="P-loop containing nucleoside triphosphate hydrolases"/>
    <property type="match status" value="1"/>
</dbReference>
<evidence type="ECO:0000313" key="8">
    <source>
        <dbReference type="Proteomes" id="UP000248021"/>
    </source>
</evidence>
<dbReference type="Gene3D" id="3.40.50.300">
    <property type="entry name" value="P-loop containing nucleotide triphosphate hydrolases"/>
    <property type="match status" value="1"/>
</dbReference>
<evidence type="ECO:0000256" key="5">
    <source>
        <dbReference type="ARBA" id="ARBA00022970"/>
    </source>
</evidence>
<keyword evidence="3" id="KW-0547">Nucleotide-binding</keyword>
<reference evidence="7 8" key="1">
    <citation type="submission" date="2018-05" db="EMBL/GenBank/DDBJ databases">
        <title>Genomic Encyclopedia of Type Strains, Phase IV (KMG-IV): sequencing the most valuable type-strain genomes for metagenomic binning, comparative biology and taxonomic classification.</title>
        <authorList>
            <person name="Goeker M."/>
        </authorList>
    </citation>
    <scope>NUCLEOTIDE SEQUENCE [LARGE SCALE GENOMIC DNA]</scope>
    <source>
        <strain evidence="7 8">DSM 6462</strain>
    </source>
</reference>
<evidence type="ECO:0000256" key="1">
    <source>
        <dbReference type="ARBA" id="ARBA00005417"/>
    </source>
</evidence>
<comment type="caution">
    <text evidence="7">The sequence shown here is derived from an EMBL/GenBank/DDBJ whole genome shotgun (WGS) entry which is preliminary data.</text>
</comment>
<dbReference type="InterPro" id="IPR052156">
    <property type="entry name" value="BCAA_Transport_ATP-bd_LivF"/>
</dbReference>
<evidence type="ECO:0000313" key="7">
    <source>
        <dbReference type="EMBL" id="PXW54199.1"/>
    </source>
</evidence>
<dbReference type="EMBL" id="QJJK01000012">
    <property type="protein sequence ID" value="PXW54199.1"/>
    <property type="molecule type" value="Genomic_DNA"/>
</dbReference>
<comment type="similarity">
    <text evidence="1">Belongs to the ABC transporter superfamily.</text>
</comment>
<dbReference type="PROSITE" id="PS50893">
    <property type="entry name" value="ABC_TRANSPORTER_2"/>
    <property type="match status" value="1"/>
</dbReference>
<dbReference type="PROSITE" id="PS00211">
    <property type="entry name" value="ABC_TRANSPORTER_1"/>
    <property type="match status" value="1"/>
</dbReference>
<dbReference type="GO" id="GO:0005524">
    <property type="term" value="F:ATP binding"/>
    <property type="evidence" value="ECO:0007669"/>
    <property type="project" value="UniProtKB-KW"/>
</dbReference>
<dbReference type="Pfam" id="PF00005">
    <property type="entry name" value="ABC_tran"/>
    <property type="match status" value="1"/>
</dbReference>
<protein>
    <submittedName>
        <fullName evidence="7">Branched-chain amino acid transport system ATP-binding protein</fullName>
    </submittedName>
</protein>
<accession>A0A2V3TZC2</accession>
<keyword evidence="8" id="KW-1185">Reference proteome</keyword>
<name>A0A2V3TZC2_9HYPH</name>
<keyword evidence="5" id="KW-0029">Amino-acid transport</keyword>
<feature type="domain" description="ABC transporter" evidence="6">
    <location>
        <begin position="3"/>
        <end position="228"/>
    </location>
</feature>
<evidence type="ECO:0000256" key="2">
    <source>
        <dbReference type="ARBA" id="ARBA00022448"/>
    </source>
</evidence>
<keyword evidence="4 7" id="KW-0067">ATP-binding</keyword>
<evidence type="ECO:0000256" key="3">
    <source>
        <dbReference type="ARBA" id="ARBA00022741"/>
    </source>
</evidence>
<dbReference type="InterPro" id="IPR027417">
    <property type="entry name" value="P-loop_NTPase"/>
</dbReference>
<dbReference type="InterPro" id="IPR003593">
    <property type="entry name" value="AAA+_ATPase"/>
</dbReference>
<organism evidence="7 8">
    <name type="scientific">Chelatococcus asaccharovorans</name>
    <dbReference type="NCBI Taxonomy" id="28210"/>
    <lineage>
        <taxon>Bacteria</taxon>
        <taxon>Pseudomonadati</taxon>
        <taxon>Pseudomonadota</taxon>
        <taxon>Alphaproteobacteria</taxon>
        <taxon>Hyphomicrobiales</taxon>
        <taxon>Chelatococcaceae</taxon>
        <taxon>Chelatococcus</taxon>
    </lineage>
</organism>
<evidence type="ECO:0000259" key="6">
    <source>
        <dbReference type="PROSITE" id="PS50893"/>
    </source>
</evidence>
<proteinExistence type="inferred from homology"/>
<sequence>MTLEARKLVAGYGDKSILEEVSFTLEDGEILAFFGHNGAGKSTTLKAVIGLIETRGGEILLDGERIDQLPIGQRLERGLRLLPERRGVFPDLSVEESIDVVAQRNCSRDGCKITRSDVYDLLPVLRERRKVIAGEMSGGQQQMLAFALALLGSPRCILLEEPSVGLQPDLVEELFAKIREICGRLSISAILIEHKIASAMKIANHVIIINSGRLVFSGPKTEAEKINLWNYF</sequence>
<dbReference type="GO" id="GO:0016887">
    <property type="term" value="F:ATP hydrolysis activity"/>
    <property type="evidence" value="ECO:0007669"/>
    <property type="project" value="InterPro"/>
</dbReference>
<evidence type="ECO:0000256" key="4">
    <source>
        <dbReference type="ARBA" id="ARBA00022840"/>
    </source>
</evidence>
<dbReference type="PANTHER" id="PTHR43820:SF4">
    <property type="entry name" value="HIGH-AFFINITY BRANCHED-CHAIN AMINO ACID TRANSPORT ATP-BINDING PROTEIN LIVF"/>
    <property type="match status" value="1"/>
</dbReference>
<dbReference type="RefSeq" id="WP_170147444.1">
    <property type="nucleotide sequence ID" value="NZ_JAHBRY010000002.1"/>
</dbReference>
<dbReference type="AlphaFoldDB" id="A0A2V3TZC2"/>
<dbReference type="InterPro" id="IPR017871">
    <property type="entry name" value="ABC_transporter-like_CS"/>
</dbReference>
<dbReference type="PANTHER" id="PTHR43820">
    <property type="entry name" value="HIGH-AFFINITY BRANCHED-CHAIN AMINO ACID TRANSPORT ATP-BINDING PROTEIN LIVF"/>
    <property type="match status" value="1"/>
</dbReference>
<gene>
    <name evidence="7" type="ORF">C7450_112228</name>
</gene>
<dbReference type="GO" id="GO:0015807">
    <property type="term" value="P:L-amino acid transport"/>
    <property type="evidence" value="ECO:0007669"/>
    <property type="project" value="TreeGrafter"/>
</dbReference>
<dbReference type="SMART" id="SM00382">
    <property type="entry name" value="AAA"/>
    <property type="match status" value="1"/>
</dbReference>
<keyword evidence="2" id="KW-0813">Transport</keyword>
<dbReference type="GO" id="GO:0015658">
    <property type="term" value="F:branched-chain amino acid transmembrane transporter activity"/>
    <property type="evidence" value="ECO:0007669"/>
    <property type="project" value="TreeGrafter"/>
</dbReference>
<dbReference type="Proteomes" id="UP000248021">
    <property type="component" value="Unassembled WGS sequence"/>
</dbReference>
<dbReference type="InterPro" id="IPR003439">
    <property type="entry name" value="ABC_transporter-like_ATP-bd"/>
</dbReference>